<dbReference type="AlphaFoldDB" id="A0A9W9F3M7"/>
<dbReference type="OrthoDB" id="4475584at2759"/>
<dbReference type="EMBL" id="JAPQKH010000006">
    <property type="protein sequence ID" value="KAJ5092979.1"/>
    <property type="molecule type" value="Genomic_DNA"/>
</dbReference>
<name>A0A9W9F3M7_9EURO</name>
<reference evidence="1" key="2">
    <citation type="journal article" date="2023" name="IMA Fungus">
        <title>Comparative genomic study of the Penicillium genus elucidates a diverse pangenome and 15 lateral gene transfer events.</title>
        <authorList>
            <person name="Petersen C."/>
            <person name="Sorensen T."/>
            <person name="Nielsen M.R."/>
            <person name="Sondergaard T.E."/>
            <person name="Sorensen J.L."/>
            <person name="Fitzpatrick D.A."/>
            <person name="Frisvad J.C."/>
            <person name="Nielsen K.L."/>
        </authorList>
    </citation>
    <scope>NUCLEOTIDE SEQUENCE</scope>
    <source>
        <strain evidence="1">IBT 30069</strain>
    </source>
</reference>
<accession>A0A9W9F3M7</accession>
<comment type="caution">
    <text evidence="1">The sequence shown here is derived from an EMBL/GenBank/DDBJ whole genome shotgun (WGS) entry which is preliminary data.</text>
</comment>
<dbReference type="Proteomes" id="UP001149165">
    <property type="component" value="Unassembled WGS sequence"/>
</dbReference>
<evidence type="ECO:0000313" key="2">
    <source>
        <dbReference type="Proteomes" id="UP001149165"/>
    </source>
</evidence>
<gene>
    <name evidence="1" type="ORF">N7456_008840</name>
</gene>
<sequence>MDFALDVSKSWSSRKILDNELLQALSPHTGGRGFNSAIYWLLVRLGTSKYRCGMSLRDMENRTDSILVADLGAALATDSNLQIPLPPSPPYIADADIGLDPYSFVFCYAYRPLWICGQAVEFAHNEDSIPRYPPLQTWMQLVEDLENWYDERPQGFQAMLELELEDQEETGPSFPIVLFANGAGVFSNQLYHTAMLILLHNRPRTARVANFSSTTMSPLWHAQRICSIALNNERHECWDPCLLASFLTAARRMTHEAQQQEILQAFDRIKIVTGWDLGDLLHGLKEDWGFLDT</sequence>
<proteinExistence type="predicted"/>
<organism evidence="1 2">
    <name type="scientific">Penicillium angulare</name>
    <dbReference type="NCBI Taxonomy" id="116970"/>
    <lineage>
        <taxon>Eukaryota</taxon>
        <taxon>Fungi</taxon>
        <taxon>Dikarya</taxon>
        <taxon>Ascomycota</taxon>
        <taxon>Pezizomycotina</taxon>
        <taxon>Eurotiomycetes</taxon>
        <taxon>Eurotiomycetidae</taxon>
        <taxon>Eurotiales</taxon>
        <taxon>Aspergillaceae</taxon>
        <taxon>Penicillium</taxon>
    </lineage>
</organism>
<protein>
    <recommendedName>
        <fullName evidence="3">Transcription factor domain-containing protein</fullName>
    </recommendedName>
</protein>
<evidence type="ECO:0000313" key="1">
    <source>
        <dbReference type="EMBL" id="KAJ5092979.1"/>
    </source>
</evidence>
<evidence type="ECO:0008006" key="3">
    <source>
        <dbReference type="Google" id="ProtNLM"/>
    </source>
</evidence>
<reference evidence="1" key="1">
    <citation type="submission" date="2022-11" db="EMBL/GenBank/DDBJ databases">
        <authorList>
            <person name="Petersen C."/>
        </authorList>
    </citation>
    <scope>NUCLEOTIDE SEQUENCE</scope>
    <source>
        <strain evidence="1">IBT 30069</strain>
    </source>
</reference>
<keyword evidence="2" id="KW-1185">Reference proteome</keyword>